<dbReference type="EMBL" id="JAIZAY010000001">
    <property type="protein sequence ID" value="KAJ8050204.1"/>
    <property type="molecule type" value="Genomic_DNA"/>
</dbReference>
<dbReference type="Proteomes" id="UP001152320">
    <property type="component" value="Chromosome 1"/>
</dbReference>
<organism evidence="1 2">
    <name type="scientific">Holothuria leucospilota</name>
    <name type="common">Black long sea cucumber</name>
    <name type="synonym">Mertensiothuria leucospilota</name>
    <dbReference type="NCBI Taxonomy" id="206669"/>
    <lineage>
        <taxon>Eukaryota</taxon>
        <taxon>Metazoa</taxon>
        <taxon>Echinodermata</taxon>
        <taxon>Eleutherozoa</taxon>
        <taxon>Echinozoa</taxon>
        <taxon>Holothuroidea</taxon>
        <taxon>Aspidochirotacea</taxon>
        <taxon>Aspidochirotida</taxon>
        <taxon>Holothuriidae</taxon>
        <taxon>Holothuria</taxon>
    </lineage>
</organism>
<evidence type="ECO:0008006" key="3">
    <source>
        <dbReference type="Google" id="ProtNLM"/>
    </source>
</evidence>
<keyword evidence="2" id="KW-1185">Reference proteome</keyword>
<evidence type="ECO:0000313" key="1">
    <source>
        <dbReference type="EMBL" id="KAJ8050204.1"/>
    </source>
</evidence>
<protein>
    <recommendedName>
        <fullName evidence="3">RNase H type-1 domain-containing protein</fullName>
    </recommendedName>
</protein>
<name>A0A9Q1HK68_HOLLE</name>
<reference evidence="1" key="1">
    <citation type="submission" date="2021-10" db="EMBL/GenBank/DDBJ databases">
        <title>Tropical sea cucumber genome reveals ecological adaptation and Cuvierian tubules defense mechanism.</title>
        <authorList>
            <person name="Chen T."/>
        </authorList>
    </citation>
    <scope>NUCLEOTIDE SEQUENCE</scope>
    <source>
        <strain evidence="1">Nanhai2018</strain>
        <tissue evidence="1">Muscle</tissue>
    </source>
</reference>
<dbReference type="GO" id="GO:0003676">
    <property type="term" value="F:nucleic acid binding"/>
    <property type="evidence" value="ECO:0007669"/>
    <property type="project" value="InterPro"/>
</dbReference>
<dbReference type="InterPro" id="IPR036397">
    <property type="entry name" value="RNaseH_sf"/>
</dbReference>
<dbReference type="AlphaFoldDB" id="A0A9Q1HK68"/>
<proteinExistence type="predicted"/>
<gene>
    <name evidence="1" type="ORF">HOLleu_03311</name>
</gene>
<dbReference type="InterPro" id="IPR012337">
    <property type="entry name" value="RNaseH-like_sf"/>
</dbReference>
<comment type="caution">
    <text evidence="1">The sequence shown here is derived from an EMBL/GenBank/DDBJ whole genome shotgun (WGS) entry which is preliminary data.</text>
</comment>
<dbReference type="OrthoDB" id="6369833at2759"/>
<dbReference type="SUPFAM" id="SSF53098">
    <property type="entry name" value="Ribonuclease H-like"/>
    <property type="match status" value="1"/>
</dbReference>
<dbReference type="Gene3D" id="3.30.420.10">
    <property type="entry name" value="Ribonuclease H-like superfamily/Ribonuclease H"/>
    <property type="match status" value="1"/>
</dbReference>
<accession>A0A9Q1HK68</accession>
<sequence>MKLRSHRHNPTFETAFNHRFSHIYLAKPAVVPPFATRVKEALSKVCTNLDFVAQFTFSITPPWKLDEQGCSRSDRPRCILASHEQKHPCIIALREAYSNLVRLQKSVVLAWVPSHVGIRGNEKVDALAKEALQMHVTNLYIPHTDYRPQINCYIKSKWQELWDSFPENKLYRVKPTVETVSNAVPRKRRDDLVLTRARIGHTYLTHSYLLHGEERPYCIPCDCAVTVSHILVHCCEYSHIRQKYYTVPDLKTLFQQTDPYLILDFLKESDLYRTF</sequence>
<evidence type="ECO:0000313" key="2">
    <source>
        <dbReference type="Proteomes" id="UP001152320"/>
    </source>
</evidence>